<gene>
    <name evidence="1" type="ORF">OH76DRAFT_279547</name>
</gene>
<dbReference type="AlphaFoldDB" id="A0A371CKW1"/>
<sequence length="115" mass="12470">MATPAIEGGRIVRASILEETLDPVGLAANPQLRIVLPCVRITPAQPRLTLNAAGRTHARVVGDIVMHVEFHSGMLKGVGRPSGSLHPPSRRPCHMHMPSPLHKYVASPLYLLLHI</sequence>
<evidence type="ECO:0000313" key="2">
    <source>
        <dbReference type="Proteomes" id="UP000256964"/>
    </source>
</evidence>
<evidence type="ECO:0000313" key="1">
    <source>
        <dbReference type="EMBL" id="RDX40926.1"/>
    </source>
</evidence>
<dbReference type="EMBL" id="KZ857530">
    <property type="protein sequence ID" value="RDX40926.1"/>
    <property type="molecule type" value="Genomic_DNA"/>
</dbReference>
<dbReference type="Proteomes" id="UP000256964">
    <property type="component" value="Unassembled WGS sequence"/>
</dbReference>
<accession>A0A371CKW1</accession>
<proteinExistence type="predicted"/>
<name>A0A371CKW1_9APHY</name>
<keyword evidence="2" id="KW-1185">Reference proteome</keyword>
<reference evidence="1 2" key="1">
    <citation type="journal article" date="2018" name="Biotechnol. Biofuels">
        <title>Integrative visual omics of the white-rot fungus Polyporus brumalis exposes the biotechnological potential of its oxidative enzymes for delignifying raw plant biomass.</title>
        <authorList>
            <person name="Miyauchi S."/>
            <person name="Rancon A."/>
            <person name="Drula E."/>
            <person name="Hage H."/>
            <person name="Chaduli D."/>
            <person name="Favel A."/>
            <person name="Grisel S."/>
            <person name="Henrissat B."/>
            <person name="Herpoel-Gimbert I."/>
            <person name="Ruiz-Duenas F.J."/>
            <person name="Chevret D."/>
            <person name="Hainaut M."/>
            <person name="Lin J."/>
            <person name="Wang M."/>
            <person name="Pangilinan J."/>
            <person name="Lipzen A."/>
            <person name="Lesage-Meessen L."/>
            <person name="Navarro D."/>
            <person name="Riley R."/>
            <person name="Grigoriev I.V."/>
            <person name="Zhou S."/>
            <person name="Raouche S."/>
            <person name="Rosso M.N."/>
        </authorList>
    </citation>
    <scope>NUCLEOTIDE SEQUENCE [LARGE SCALE GENOMIC DNA]</scope>
    <source>
        <strain evidence="1 2">BRFM 1820</strain>
    </source>
</reference>
<protein>
    <submittedName>
        <fullName evidence="1">Uncharacterized protein</fullName>
    </submittedName>
</protein>
<organism evidence="1 2">
    <name type="scientific">Lentinus brumalis</name>
    <dbReference type="NCBI Taxonomy" id="2498619"/>
    <lineage>
        <taxon>Eukaryota</taxon>
        <taxon>Fungi</taxon>
        <taxon>Dikarya</taxon>
        <taxon>Basidiomycota</taxon>
        <taxon>Agaricomycotina</taxon>
        <taxon>Agaricomycetes</taxon>
        <taxon>Polyporales</taxon>
        <taxon>Polyporaceae</taxon>
        <taxon>Lentinus</taxon>
    </lineage>
</organism>